<dbReference type="Proteomes" id="UP001176059">
    <property type="component" value="Unassembled WGS sequence"/>
</dbReference>
<comment type="subcellular location">
    <subcellularLocation>
        <location evidence="1">Membrane</location>
        <topology evidence="1">Multi-pass membrane protein</topology>
    </subcellularLocation>
</comment>
<reference evidence="5" key="1">
    <citation type="submission" date="2022-08" db="EMBL/GenBank/DDBJ databases">
        <authorList>
            <consortium name="DOE Joint Genome Institute"/>
            <person name="Min B."/>
            <person name="Sierra-Patev S."/>
            <person name="Naranjo-Ortiz M."/>
            <person name="Looney B."/>
            <person name="Konkel Z."/>
            <person name="Slot J.C."/>
            <person name="Sakamoto Y."/>
            <person name="Steenwyk J.L."/>
            <person name="Rokas A."/>
            <person name="Carro J."/>
            <person name="Camarero S."/>
            <person name="Ferreira P."/>
            <person name="Molpeceres G."/>
            <person name="Ruiz-duenas F.J."/>
            <person name="Serrano A."/>
            <person name="Henrissat B."/>
            <person name="Drula E."/>
            <person name="Hughes K.W."/>
            <person name="Mata J.L."/>
            <person name="Ishikawa N.K."/>
            <person name="Vargas-Isla R."/>
            <person name="Ushijima S."/>
            <person name="Smith C.A."/>
            <person name="Ahrendt S."/>
            <person name="Andreopoulos W."/>
            <person name="He G."/>
            <person name="LaButti K."/>
            <person name="Lipzen A."/>
            <person name="Ng V."/>
            <person name="Riley R."/>
            <person name="Sandor L."/>
            <person name="Barry K."/>
            <person name="Martinez A.T."/>
            <person name="Xiao Y."/>
            <person name="Gibbons J.G."/>
            <person name="Terashima K."/>
            <person name="Hibbett D.S."/>
            <person name="Grigoriev I.V."/>
        </authorList>
    </citation>
    <scope>NUCLEOTIDE SEQUENCE</scope>
    <source>
        <strain evidence="5">ET3784</strain>
    </source>
</reference>
<feature type="transmembrane region" description="Helical" evidence="4">
    <location>
        <begin position="399"/>
        <end position="424"/>
    </location>
</feature>
<dbReference type="PANTHER" id="PTHR11360:SF177">
    <property type="entry name" value="RIBOFLAVIN TRANSPORTER MCH5"/>
    <property type="match status" value="1"/>
</dbReference>
<feature type="transmembrane region" description="Helical" evidence="4">
    <location>
        <begin position="436"/>
        <end position="456"/>
    </location>
</feature>
<feature type="compositionally biased region" description="Basic and acidic residues" evidence="3">
    <location>
        <begin position="36"/>
        <end position="54"/>
    </location>
</feature>
<keyword evidence="4" id="KW-1133">Transmembrane helix</keyword>
<dbReference type="InterPro" id="IPR050327">
    <property type="entry name" value="Proton-linked_MCT"/>
</dbReference>
<feature type="transmembrane region" description="Helical" evidence="4">
    <location>
        <begin position="343"/>
        <end position="363"/>
    </location>
</feature>
<dbReference type="Pfam" id="PF07690">
    <property type="entry name" value="MFS_1"/>
    <property type="match status" value="1"/>
</dbReference>
<feature type="transmembrane region" description="Helical" evidence="4">
    <location>
        <begin position="468"/>
        <end position="487"/>
    </location>
</feature>
<feature type="transmembrane region" description="Helical" evidence="4">
    <location>
        <begin position="146"/>
        <end position="164"/>
    </location>
</feature>
<dbReference type="AlphaFoldDB" id="A0AA38MXJ6"/>
<evidence type="ECO:0000256" key="3">
    <source>
        <dbReference type="SAM" id="MobiDB-lite"/>
    </source>
</evidence>
<dbReference type="PANTHER" id="PTHR11360">
    <property type="entry name" value="MONOCARBOXYLATE TRANSPORTER"/>
    <property type="match status" value="1"/>
</dbReference>
<dbReference type="InterPro" id="IPR011701">
    <property type="entry name" value="MFS"/>
</dbReference>
<protein>
    <submittedName>
        <fullName evidence="5">MFS general substrate transporter</fullName>
    </submittedName>
</protein>
<name>A0AA38MXJ6_9AGAR</name>
<evidence type="ECO:0000313" key="6">
    <source>
        <dbReference type="Proteomes" id="UP001176059"/>
    </source>
</evidence>
<keyword evidence="4" id="KW-0812">Transmembrane</keyword>
<evidence type="ECO:0000313" key="5">
    <source>
        <dbReference type="EMBL" id="KAJ3720754.1"/>
    </source>
</evidence>
<evidence type="ECO:0000256" key="2">
    <source>
        <dbReference type="ARBA" id="ARBA00006727"/>
    </source>
</evidence>
<keyword evidence="4" id="KW-0472">Membrane</keyword>
<feature type="region of interest" description="Disordered" evidence="3">
    <location>
        <begin position="1"/>
        <end position="57"/>
    </location>
</feature>
<sequence>MDSNLQQPQAEDFSFELTAPRNGFDFDATNTSMSDVEDKYMEKHSPSDLKDTKGSPRSVQEKVISVQLQQLPDGLSQSTGSGSSQSATEMGGRDLELDCPDGGLRAWLVVLGTAFSTLASLGYMTSWGVFQSYYEQTLLKDYTPSSIAWIGSLQLCLVFLPGLVSGRLFDLGIFKLPFVAASALLVTATFLVGECTQYWQFVLCQGLATGLGVGMIFGPSLSVLGHWFKRKRGAAMGLTAVGSSVGGTVLPIATRKLIPAVGFTWTMRILAFILLFSLSVPCFTLARRLPPKTVSGGLFNFRAFRDSPPFTVYCTGVVFLFLGLFTVLTYIDISAVTNGVSPNYTFYLVSITNASSTVGRIVTGLVVDKSGAINFIAPTTFLAGIITFAWPFATSGSSLTAIAVLYGFTSGTVISGLVIPVFLLGDVSDIGRRTGMVMSLGALGGLFGAPISGAINKASGGFEDVGCFAGSMLIIAGIFMLATRHLVLGKFSGKF</sequence>
<accession>A0AA38MXJ6</accession>
<feature type="transmembrane region" description="Helical" evidence="4">
    <location>
        <begin position="310"/>
        <end position="331"/>
    </location>
</feature>
<feature type="transmembrane region" description="Helical" evidence="4">
    <location>
        <begin position="375"/>
        <end position="393"/>
    </location>
</feature>
<keyword evidence="6" id="KW-1185">Reference proteome</keyword>
<feature type="transmembrane region" description="Helical" evidence="4">
    <location>
        <begin position="265"/>
        <end position="289"/>
    </location>
</feature>
<reference evidence="5" key="2">
    <citation type="journal article" date="2023" name="Proc. Natl. Acad. Sci. U.S.A.">
        <title>A global phylogenomic analysis of the shiitake genus Lentinula.</title>
        <authorList>
            <person name="Sierra-Patev S."/>
            <person name="Min B."/>
            <person name="Naranjo-Ortiz M."/>
            <person name="Looney B."/>
            <person name="Konkel Z."/>
            <person name="Slot J.C."/>
            <person name="Sakamoto Y."/>
            <person name="Steenwyk J.L."/>
            <person name="Rokas A."/>
            <person name="Carro J."/>
            <person name="Camarero S."/>
            <person name="Ferreira P."/>
            <person name="Molpeceres G."/>
            <person name="Ruiz-Duenas F.J."/>
            <person name="Serrano A."/>
            <person name="Henrissat B."/>
            <person name="Drula E."/>
            <person name="Hughes K.W."/>
            <person name="Mata J.L."/>
            <person name="Ishikawa N.K."/>
            <person name="Vargas-Isla R."/>
            <person name="Ushijima S."/>
            <person name="Smith C.A."/>
            <person name="Donoghue J."/>
            <person name="Ahrendt S."/>
            <person name="Andreopoulos W."/>
            <person name="He G."/>
            <person name="LaButti K."/>
            <person name="Lipzen A."/>
            <person name="Ng V."/>
            <person name="Riley R."/>
            <person name="Sandor L."/>
            <person name="Barry K."/>
            <person name="Martinez A.T."/>
            <person name="Xiao Y."/>
            <person name="Gibbons J.G."/>
            <person name="Terashima K."/>
            <person name="Grigoriev I.V."/>
            <person name="Hibbett D."/>
        </authorList>
    </citation>
    <scope>NUCLEOTIDE SEQUENCE</scope>
    <source>
        <strain evidence="5">ET3784</strain>
    </source>
</reference>
<dbReference type="Gene3D" id="1.20.1250.20">
    <property type="entry name" value="MFS general substrate transporter like domains"/>
    <property type="match status" value="2"/>
</dbReference>
<feature type="region of interest" description="Disordered" evidence="3">
    <location>
        <begin position="73"/>
        <end position="94"/>
    </location>
</feature>
<feature type="transmembrane region" description="Helical" evidence="4">
    <location>
        <begin position="171"/>
        <end position="192"/>
    </location>
</feature>
<comment type="similarity">
    <text evidence="2">Belongs to the major facilitator superfamily. Monocarboxylate porter (TC 2.A.1.13) family.</text>
</comment>
<gene>
    <name evidence="5" type="ORF">DFJ43DRAFT_1095652</name>
</gene>
<proteinExistence type="inferred from homology"/>
<dbReference type="EMBL" id="JANVFO010000061">
    <property type="protein sequence ID" value="KAJ3720754.1"/>
    <property type="molecule type" value="Genomic_DNA"/>
</dbReference>
<evidence type="ECO:0000256" key="4">
    <source>
        <dbReference type="SAM" id="Phobius"/>
    </source>
</evidence>
<feature type="transmembrane region" description="Helical" evidence="4">
    <location>
        <begin position="198"/>
        <end position="221"/>
    </location>
</feature>
<dbReference type="InterPro" id="IPR036259">
    <property type="entry name" value="MFS_trans_sf"/>
</dbReference>
<dbReference type="GO" id="GO:0016020">
    <property type="term" value="C:membrane"/>
    <property type="evidence" value="ECO:0007669"/>
    <property type="project" value="UniProtKB-SubCell"/>
</dbReference>
<dbReference type="SUPFAM" id="SSF103473">
    <property type="entry name" value="MFS general substrate transporter"/>
    <property type="match status" value="1"/>
</dbReference>
<comment type="caution">
    <text evidence="5">The sequence shown here is derived from an EMBL/GenBank/DDBJ whole genome shotgun (WGS) entry which is preliminary data.</text>
</comment>
<feature type="transmembrane region" description="Helical" evidence="4">
    <location>
        <begin position="233"/>
        <end position="253"/>
    </location>
</feature>
<feature type="compositionally biased region" description="Low complexity" evidence="3">
    <location>
        <begin position="76"/>
        <end position="86"/>
    </location>
</feature>
<organism evidence="5 6">
    <name type="scientific">Lentinula guzmanii</name>
    <dbReference type="NCBI Taxonomy" id="2804957"/>
    <lineage>
        <taxon>Eukaryota</taxon>
        <taxon>Fungi</taxon>
        <taxon>Dikarya</taxon>
        <taxon>Basidiomycota</taxon>
        <taxon>Agaricomycotina</taxon>
        <taxon>Agaricomycetes</taxon>
        <taxon>Agaricomycetidae</taxon>
        <taxon>Agaricales</taxon>
        <taxon>Marasmiineae</taxon>
        <taxon>Omphalotaceae</taxon>
        <taxon>Lentinula</taxon>
    </lineage>
</organism>
<evidence type="ECO:0000256" key="1">
    <source>
        <dbReference type="ARBA" id="ARBA00004141"/>
    </source>
</evidence>
<feature type="transmembrane region" description="Helical" evidence="4">
    <location>
        <begin position="106"/>
        <end position="126"/>
    </location>
</feature>
<dbReference type="GO" id="GO:0022857">
    <property type="term" value="F:transmembrane transporter activity"/>
    <property type="evidence" value="ECO:0007669"/>
    <property type="project" value="InterPro"/>
</dbReference>